<name>A0A176RW91_9GAMM</name>
<proteinExistence type="predicted"/>
<dbReference type="AlphaFoldDB" id="A0A176RW91"/>
<sequence>MRLIDWDSYLCWQGLATLSHLHRQGFHAGAWEREKKIMIICYSDPFDVRRNKFIYGIRK</sequence>
<reference evidence="1 2" key="1">
    <citation type="submission" date="2016-05" db="EMBL/GenBank/DDBJ databases">
        <title>Single-cell genome of chain-forming Candidatus Thiomargarita nelsonii and comparison to other large sulfur-oxidizing bacteria.</title>
        <authorList>
            <person name="Winkel M."/>
            <person name="Salman V."/>
            <person name="Woyke T."/>
            <person name="Schulz-Vogt H."/>
            <person name="Richter M."/>
            <person name="Flood B."/>
            <person name="Bailey J."/>
            <person name="Amann R."/>
            <person name="Mussmann M."/>
        </authorList>
    </citation>
    <scope>NUCLEOTIDE SEQUENCE [LARGE SCALE GENOMIC DNA]</scope>
    <source>
        <strain evidence="1 2">THI036</strain>
    </source>
</reference>
<dbReference type="Proteomes" id="UP000076962">
    <property type="component" value="Unassembled WGS sequence"/>
</dbReference>
<protein>
    <submittedName>
        <fullName evidence="1">Uncharacterized protein</fullName>
    </submittedName>
</protein>
<gene>
    <name evidence="1" type="ORF">THIOM_004323</name>
</gene>
<evidence type="ECO:0000313" key="2">
    <source>
        <dbReference type="Proteomes" id="UP000076962"/>
    </source>
</evidence>
<dbReference type="EMBL" id="LUTY01002583">
    <property type="protein sequence ID" value="OAD20004.1"/>
    <property type="molecule type" value="Genomic_DNA"/>
</dbReference>
<organism evidence="1 2">
    <name type="scientific">Candidatus Thiomargarita nelsonii</name>
    <dbReference type="NCBI Taxonomy" id="1003181"/>
    <lineage>
        <taxon>Bacteria</taxon>
        <taxon>Pseudomonadati</taxon>
        <taxon>Pseudomonadota</taxon>
        <taxon>Gammaproteobacteria</taxon>
        <taxon>Thiotrichales</taxon>
        <taxon>Thiotrichaceae</taxon>
        <taxon>Thiomargarita</taxon>
    </lineage>
</organism>
<evidence type="ECO:0000313" key="1">
    <source>
        <dbReference type="EMBL" id="OAD20004.1"/>
    </source>
</evidence>
<keyword evidence="2" id="KW-1185">Reference proteome</keyword>
<comment type="caution">
    <text evidence="1">The sequence shown here is derived from an EMBL/GenBank/DDBJ whole genome shotgun (WGS) entry which is preliminary data.</text>
</comment>
<accession>A0A176RW91</accession>